<evidence type="ECO:0000313" key="2">
    <source>
        <dbReference type="EMBL" id="HJE51880.1"/>
    </source>
</evidence>
<proteinExistence type="predicted"/>
<dbReference type="SUPFAM" id="SSF54427">
    <property type="entry name" value="NTF2-like"/>
    <property type="match status" value="1"/>
</dbReference>
<dbReference type="InterPro" id="IPR032710">
    <property type="entry name" value="NTF2-like_dom_sf"/>
</dbReference>
<dbReference type="AlphaFoldDB" id="A0A921ER66"/>
<reference evidence="2" key="2">
    <citation type="submission" date="2021-09" db="EMBL/GenBank/DDBJ databases">
        <authorList>
            <person name="Gilroy R."/>
        </authorList>
    </citation>
    <scope>NUCLEOTIDE SEQUENCE</scope>
    <source>
        <strain evidence="2">ChiGjej3B3-7470</strain>
    </source>
</reference>
<protein>
    <submittedName>
        <fullName evidence="2">Nuclear transport factor 2 family protein</fullName>
    </submittedName>
</protein>
<dbReference type="Pfam" id="PF14534">
    <property type="entry name" value="DUF4440"/>
    <property type="match status" value="1"/>
</dbReference>
<evidence type="ECO:0000313" key="3">
    <source>
        <dbReference type="Proteomes" id="UP000712713"/>
    </source>
</evidence>
<gene>
    <name evidence="2" type="ORF">K8V15_07865</name>
</gene>
<sequence length="123" mass="13746">MTALDFQRLLSIEHNGWLSLTDGSAGDFYDSLMADDALMILVNGQILNREQAVISMEQSPPWDKYYITEPQLIPLGEQSAALVYNASALRAGQDTFRAIMTSVYRVDGGRLQMALYQQTTITH</sequence>
<feature type="domain" description="DUF4440" evidence="1">
    <location>
        <begin position="19"/>
        <end position="113"/>
    </location>
</feature>
<reference evidence="2" key="1">
    <citation type="journal article" date="2021" name="PeerJ">
        <title>Extensive microbial diversity within the chicken gut microbiome revealed by metagenomics and culture.</title>
        <authorList>
            <person name="Gilroy R."/>
            <person name="Ravi A."/>
            <person name="Getino M."/>
            <person name="Pursley I."/>
            <person name="Horton D.L."/>
            <person name="Alikhan N.F."/>
            <person name="Baker D."/>
            <person name="Gharbi K."/>
            <person name="Hall N."/>
            <person name="Watson M."/>
            <person name="Adriaenssens E.M."/>
            <person name="Foster-Nyarko E."/>
            <person name="Jarju S."/>
            <person name="Secka A."/>
            <person name="Antonio M."/>
            <person name="Oren A."/>
            <person name="Chaudhuri R.R."/>
            <person name="La Ragione R."/>
            <person name="Hildebrand F."/>
            <person name="Pallen M.J."/>
        </authorList>
    </citation>
    <scope>NUCLEOTIDE SEQUENCE</scope>
    <source>
        <strain evidence="2">ChiGjej3B3-7470</strain>
    </source>
</reference>
<organism evidence="2 3">
    <name type="scientific">Tessaracoccus flavescens</name>
    <dbReference type="NCBI Taxonomy" id="399497"/>
    <lineage>
        <taxon>Bacteria</taxon>
        <taxon>Bacillati</taxon>
        <taxon>Actinomycetota</taxon>
        <taxon>Actinomycetes</taxon>
        <taxon>Propionibacteriales</taxon>
        <taxon>Propionibacteriaceae</taxon>
        <taxon>Tessaracoccus</taxon>
    </lineage>
</organism>
<comment type="caution">
    <text evidence="2">The sequence shown here is derived from an EMBL/GenBank/DDBJ whole genome shotgun (WGS) entry which is preliminary data.</text>
</comment>
<dbReference type="Proteomes" id="UP000712713">
    <property type="component" value="Unassembled WGS sequence"/>
</dbReference>
<name>A0A921ER66_9ACTN</name>
<dbReference type="InterPro" id="IPR027843">
    <property type="entry name" value="DUF4440"/>
</dbReference>
<dbReference type="EMBL" id="DYZF01000196">
    <property type="protein sequence ID" value="HJE51880.1"/>
    <property type="molecule type" value="Genomic_DNA"/>
</dbReference>
<accession>A0A921ER66</accession>
<evidence type="ECO:0000259" key="1">
    <source>
        <dbReference type="Pfam" id="PF14534"/>
    </source>
</evidence>
<dbReference type="Gene3D" id="3.10.450.50">
    <property type="match status" value="1"/>
</dbReference>